<dbReference type="AlphaFoldDB" id="A0A9Q7APH1"/>
<dbReference type="Gene3D" id="3.60.110.10">
    <property type="entry name" value="Carbon-nitrogen hydrolase"/>
    <property type="match status" value="1"/>
</dbReference>
<protein>
    <submittedName>
        <fullName evidence="2">Carbon-nitrogen family hydrolase</fullName>
    </submittedName>
</protein>
<keyword evidence="3" id="KW-1185">Reference proteome</keyword>
<dbReference type="KEGG" id="aram:KAR29_04225"/>
<evidence type="ECO:0000259" key="1">
    <source>
        <dbReference type="PROSITE" id="PS50263"/>
    </source>
</evidence>
<sequence>MTELRVGLLQLALKRTDPEGNFQDAMNLLTSLSGRQCHLLVLPELWNAVIPLGRGLSLLDEGEPILSRLRELARRKAIAIVAGSLAVRTPGGNRNRCYVIGPDGEVLLAYDKIHLHPKLKEEHAFIAGDSLGLVDLPLCRAGVLVCFDAEFPEQVRALALRGAQVLFVPGAWGLPHIHLWRTLLVARALENQLFVVGVNRCDRGPSLSYGGNSLVVNPFGEVLLHMDHQPRFDIVSLDLGAVGRARARHEVLASLRPELYRRWV</sequence>
<dbReference type="PANTHER" id="PTHR23088">
    <property type="entry name" value="NITRILASE-RELATED"/>
    <property type="match status" value="1"/>
</dbReference>
<evidence type="ECO:0000313" key="2">
    <source>
        <dbReference type="EMBL" id="QTX33112.1"/>
    </source>
</evidence>
<dbReference type="GO" id="GO:0016787">
    <property type="term" value="F:hydrolase activity"/>
    <property type="evidence" value="ECO:0007669"/>
    <property type="project" value="UniProtKB-KW"/>
</dbReference>
<proteinExistence type="predicted"/>
<dbReference type="PROSITE" id="PS50263">
    <property type="entry name" value="CN_HYDROLASE"/>
    <property type="match status" value="1"/>
</dbReference>
<feature type="domain" description="CN hydrolase" evidence="1">
    <location>
        <begin position="4"/>
        <end position="239"/>
    </location>
</feature>
<dbReference type="EMBL" id="CP072943">
    <property type="protein sequence ID" value="QTX33112.1"/>
    <property type="molecule type" value="Genomic_DNA"/>
</dbReference>
<keyword evidence="2" id="KW-0378">Hydrolase</keyword>
<dbReference type="InterPro" id="IPR036526">
    <property type="entry name" value="C-N_Hydrolase_sf"/>
</dbReference>
<evidence type="ECO:0000313" key="3">
    <source>
        <dbReference type="Proteomes" id="UP000671879"/>
    </source>
</evidence>
<organism evidence="2 3">
    <name type="scientific">Aminithiophilus ramosus</name>
    <dbReference type="NCBI Taxonomy" id="3029084"/>
    <lineage>
        <taxon>Bacteria</taxon>
        <taxon>Thermotogati</taxon>
        <taxon>Synergistota</taxon>
        <taxon>Synergistia</taxon>
        <taxon>Synergistales</taxon>
        <taxon>Aminithiophilaceae</taxon>
        <taxon>Aminithiophilus</taxon>
    </lineage>
</organism>
<dbReference type="RefSeq" id="WP_274374387.1">
    <property type="nucleotide sequence ID" value="NZ_CP072943.1"/>
</dbReference>
<dbReference type="Pfam" id="PF00795">
    <property type="entry name" value="CN_hydrolase"/>
    <property type="match status" value="1"/>
</dbReference>
<dbReference type="InterPro" id="IPR003010">
    <property type="entry name" value="C-N_Hydrolase"/>
</dbReference>
<dbReference type="Proteomes" id="UP000671879">
    <property type="component" value="Chromosome"/>
</dbReference>
<dbReference type="SUPFAM" id="SSF56317">
    <property type="entry name" value="Carbon-nitrogen hydrolase"/>
    <property type="match status" value="1"/>
</dbReference>
<accession>A0A9Q7APH1</accession>
<gene>
    <name evidence="2" type="ORF">KAR29_04225</name>
</gene>
<dbReference type="PANTHER" id="PTHR23088:SF27">
    <property type="entry name" value="DEAMINATED GLUTATHIONE AMIDASE"/>
    <property type="match status" value="1"/>
</dbReference>
<reference evidence="3" key="1">
    <citation type="submission" date="2021-04" db="EMBL/GenBank/DDBJ databases">
        <title>A novel Synergistetes isolate from a pyrite-forming mixed culture.</title>
        <authorList>
            <person name="Bunk B."/>
            <person name="Sproer C."/>
            <person name="Spring S."/>
            <person name="Pester M."/>
        </authorList>
    </citation>
    <scope>NUCLEOTIDE SEQUENCE [LARGE SCALE GENOMIC DNA]</scope>
    <source>
        <strain evidence="3">J.5.4.2-T.3.5.2</strain>
    </source>
</reference>
<name>A0A9Q7APH1_9BACT</name>